<dbReference type="InterPro" id="IPR007110">
    <property type="entry name" value="Ig-like_dom"/>
</dbReference>
<dbReference type="FunFam" id="2.60.40.10:FF:000004">
    <property type="entry name" value="DCC isoform 1"/>
    <property type="match status" value="2"/>
</dbReference>
<comment type="subunit">
    <text evidence="13">Interacts with PTPRG.</text>
</comment>
<feature type="region of interest" description="Disordered" evidence="14">
    <location>
        <begin position="1"/>
        <end position="25"/>
    </location>
</feature>
<dbReference type="GO" id="GO:0030424">
    <property type="term" value="C:axon"/>
    <property type="evidence" value="ECO:0007669"/>
    <property type="project" value="TreeGrafter"/>
</dbReference>
<keyword evidence="6" id="KW-0677">Repeat</keyword>
<evidence type="ECO:0000256" key="5">
    <source>
        <dbReference type="ARBA" id="ARBA00022729"/>
    </source>
</evidence>
<accession>A0A3B5AII4</accession>
<evidence type="ECO:0000256" key="13">
    <source>
        <dbReference type="ARBA" id="ARBA00038703"/>
    </source>
</evidence>
<dbReference type="FunFam" id="2.60.40.10:FF:000064">
    <property type="entry name" value="Contactin 1"/>
    <property type="match status" value="1"/>
</dbReference>
<evidence type="ECO:0000256" key="11">
    <source>
        <dbReference type="ARBA" id="ARBA00023288"/>
    </source>
</evidence>
<dbReference type="GO" id="GO:0007411">
    <property type="term" value="P:axon guidance"/>
    <property type="evidence" value="ECO:0007669"/>
    <property type="project" value="TreeGrafter"/>
</dbReference>
<dbReference type="FunFam" id="2.60.40.10:FF:000035">
    <property type="entry name" value="Contactin 1"/>
    <property type="match status" value="1"/>
</dbReference>
<evidence type="ECO:0000256" key="1">
    <source>
        <dbReference type="ARBA" id="ARBA00004609"/>
    </source>
</evidence>
<dbReference type="FunFam" id="2.60.40.10:FF:000047">
    <property type="entry name" value="Contactin 1"/>
    <property type="match status" value="1"/>
</dbReference>
<dbReference type="Gene3D" id="2.60.40.10">
    <property type="entry name" value="Immunoglobulins"/>
    <property type="match status" value="10"/>
</dbReference>
<feature type="domain" description="Fibronectin type-III" evidence="16">
    <location>
        <begin position="822"/>
        <end position="910"/>
    </location>
</feature>
<evidence type="ECO:0000256" key="6">
    <source>
        <dbReference type="ARBA" id="ARBA00022737"/>
    </source>
</evidence>
<dbReference type="InterPro" id="IPR003599">
    <property type="entry name" value="Ig_sub"/>
</dbReference>
<keyword evidence="8" id="KW-0472">Membrane</keyword>
<comment type="subcellular location">
    <subcellularLocation>
        <location evidence="1">Cell membrane</location>
        <topology evidence="1">Lipid-anchor</topology>
        <topology evidence="1">GPI-anchor</topology>
    </subcellularLocation>
</comment>
<keyword evidence="3" id="KW-1003">Cell membrane</keyword>
<evidence type="ECO:0000313" key="17">
    <source>
        <dbReference type="Ensembl" id="ENSSPAP00000013342.1"/>
    </source>
</evidence>
<keyword evidence="10" id="KW-0325">Glycoprotein</keyword>
<evidence type="ECO:0000256" key="8">
    <source>
        <dbReference type="ARBA" id="ARBA00023136"/>
    </source>
</evidence>
<keyword evidence="9" id="KW-1015">Disulfide bond</keyword>
<keyword evidence="12" id="KW-0393">Immunoglobulin domain</keyword>
<dbReference type="GeneTree" id="ENSGT00940000164703"/>
<keyword evidence="7" id="KW-0130">Cell adhesion</keyword>
<evidence type="ECO:0000256" key="10">
    <source>
        <dbReference type="ARBA" id="ARBA00023180"/>
    </source>
</evidence>
<sequence>MSKPCILKNPPPDTEHTISTRKTGNNGGLAPSKWHFFLSSCSACGSYHGPRWRMEPGDLFIPVDSIEEEATLTCDAKGTPPPQYRWSLNGTLINLGLDRRRRLSGGNLIISSLDRYQDVGMYQCMAYNTVGAILSRRASLQFAYLDHFKVHTRSAVSVREGQGVVLLCGTPTSSGDLTYAWVFNEYPYFVQQDNRRFVSQQTGNLYIAKVEPSDVGNYTCVVMNSITKGKVHSSPTSLILRTDGVMGEYEPKIEVNFPDNVPAAKGSTVTLECFALGNPVPEITWRRANGVPFPSKVKMKYSNAVLEIPSFQQDDTGGYECVAENKMGKNTATGRLAFYAKPQWIQTMKDTALAIEERLYWECRANGKPKPSYTWLKNGQQLLSEDRIHVEDGVLSVSVLTLSDAGMYQCVAENKHGVIYFAAELMVLASPPDFTGNVLRALLKAKAGTTVTLECKPQAYPIASILWKKGNLPIHTNDRITLSPDGTLRLANVSKSDAGSYTCFARNRFGMSSTTGRLLVTDPTRIIQGPVDMEIIVGESIVLPCQVASDPVLDVSFSWAFNGQLIAKGDGHFELVGGVTGDLMIRNIQLYHAGKYICVVDTDVESLSAVAVLIVKGPPSPPDSVTVEEVTDSTAQLAWSPGRDNGSPITNYLIQTRTPFTVGWQRVNTVPEIIDGNTLTATVVDLNAWVEYEFRVLAKNSVGVGEPSPVSVKTRTEDAVPDAAPGDVGGGGGSRSELVITWEPVPEELQNGESFGYIIAFRAFGEVSWTHVATSAPGASRYVYRNDSIAPFSPFHVKVGTYNSKGQGPFSPVITIYSAEIGKGMNALHLSPAPKLLLFWKGTKIMKVVVYWEDDTKPETMGKVRVPWNQTSVTVSGLAGNTQYFLTVSAFNTAGTGPFLPAINVTTKKPPPAQPPLNVEWTLIGSHLSLYWEPVVAMESESEVTGYQLSYRRQRHKEVNTLTTANSTAELTLPEDDDDYIIRVQTLSEGGLGPASEPIRIHQLSTPRAHFQEPSVLLSLLNLFFGCTCS</sequence>
<dbReference type="Pfam" id="PF00041">
    <property type="entry name" value="fn3"/>
    <property type="match status" value="3"/>
</dbReference>
<feature type="domain" description="Fibronectin type-III" evidence="16">
    <location>
        <begin position="724"/>
        <end position="821"/>
    </location>
</feature>
<reference evidence="17" key="1">
    <citation type="submission" date="2023-09" db="UniProtKB">
        <authorList>
            <consortium name="Ensembl"/>
        </authorList>
    </citation>
    <scope>IDENTIFICATION</scope>
</reference>
<dbReference type="FunFam" id="2.60.40.10:FF:000054">
    <property type="entry name" value="Contactin 1"/>
    <property type="match status" value="1"/>
</dbReference>
<dbReference type="FunFam" id="2.60.40.10:FF:000044">
    <property type="entry name" value="Contactin 1"/>
    <property type="match status" value="1"/>
</dbReference>
<dbReference type="CDD" id="cd00063">
    <property type="entry name" value="FN3"/>
    <property type="match status" value="4"/>
</dbReference>
<feature type="domain" description="Ig-like" evidence="15">
    <location>
        <begin position="523"/>
        <end position="608"/>
    </location>
</feature>
<evidence type="ECO:0000256" key="3">
    <source>
        <dbReference type="ARBA" id="ARBA00022475"/>
    </source>
</evidence>
<evidence type="ECO:0000256" key="12">
    <source>
        <dbReference type="ARBA" id="ARBA00023319"/>
    </source>
</evidence>
<dbReference type="PROSITE" id="PS50835">
    <property type="entry name" value="IG_LIKE"/>
    <property type="match status" value="6"/>
</dbReference>
<evidence type="ECO:0000256" key="7">
    <source>
        <dbReference type="ARBA" id="ARBA00022889"/>
    </source>
</evidence>
<comment type="similarity">
    <text evidence="2">Belongs to the immunoglobulin superfamily. Contactin family.</text>
</comment>
<dbReference type="PANTHER" id="PTHR44170:SF18">
    <property type="entry name" value="CONTACTIN 3B-RELATED"/>
    <property type="match status" value="1"/>
</dbReference>
<evidence type="ECO:0000259" key="15">
    <source>
        <dbReference type="PROSITE" id="PS50835"/>
    </source>
</evidence>
<dbReference type="SMART" id="SM00060">
    <property type="entry name" value="FN3"/>
    <property type="match status" value="4"/>
</dbReference>
<protein>
    <submittedName>
        <fullName evidence="17">Contactin-3-like</fullName>
    </submittedName>
</protein>
<dbReference type="AlphaFoldDB" id="A0A3B5AII4"/>
<dbReference type="InterPro" id="IPR003961">
    <property type="entry name" value="FN3_dom"/>
</dbReference>
<evidence type="ECO:0000256" key="9">
    <source>
        <dbReference type="ARBA" id="ARBA00023157"/>
    </source>
</evidence>
<feature type="domain" description="Fibronectin type-III" evidence="16">
    <location>
        <begin position="915"/>
        <end position="1009"/>
    </location>
</feature>
<dbReference type="InterPro" id="IPR003598">
    <property type="entry name" value="Ig_sub2"/>
</dbReference>
<dbReference type="GO" id="GO:0005886">
    <property type="term" value="C:plasma membrane"/>
    <property type="evidence" value="ECO:0007669"/>
    <property type="project" value="UniProtKB-SubCell"/>
</dbReference>
<keyword evidence="4" id="KW-0336">GPI-anchor</keyword>
<name>A0A3B5AII4_9TELE</name>
<feature type="domain" description="Fibronectin type-III" evidence="16">
    <location>
        <begin position="621"/>
        <end position="719"/>
    </location>
</feature>
<feature type="domain" description="Ig-like" evidence="15">
    <location>
        <begin position="251"/>
        <end position="337"/>
    </location>
</feature>
<dbReference type="InterPro" id="IPR036179">
    <property type="entry name" value="Ig-like_dom_sf"/>
</dbReference>
<feature type="domain" description="Ig-like" evidence="15">
    <location>
        <begin position="146"/>
        <end position="237"/>
    </location>
</feature>
<dbReference type="InterPro" id="IPR036116">
    <property type="entry name" value="FN3_sf"/>
</dbReference>
<proteinExistence type="inferred from homology"/>
<dbReference type="PANTHER" id="PTHR44170">
    <property type="entry name" value="PROTEIN SIDEKICK"/>
    <property type="match status" value="1"/>
</dbReference>
<dbReference type="Pfam" id="PF13927">
    <property type="entry name" value="Ig_3"/>
    <property type="match status" value="2"/>
</dbReference>
<dbReference type="PROSITE" id="PS50853">
    <property type="entry name" value="FN3"/>
    <property type="match status" value="4"/>
</dbReference>
<dbReference type="Ensembl" id="ENSSPAT00000013566.1">
    <property type="protein sequence ID" value="ENSSPAP00000013342.1"/>
    <property type="gene ID" value="ENSSPAG00000007234.1"/>
</dbReference>
<keyword evidence="11" id="KW-0449">Lipoprotein</keyword>
<dbReference type="SUPFAM" id="SSF48726">
    <property type="entry name" value="Immunoglobulin"/>
    <property type="match status" value="6"/>
</dbReference>
<evidence type="ECO:0000256" key="2">
    <source>
        <dbReference type="ARBA" id="ARBA00009812"/>
    </source>
</evidence>
<evidence type="ECO:0000256" key="14">
    <source>
        <dbReference type="SAM" id="MobiDB-lite"/>
    </source>
</evidence>
<evidence type="ECO:0000259" key="16">
    <source>
        <dbReference type="PROSITE" id="PS50853"/>
    </source>
</evidence>
<dbReference type="SMART" id="SM00408">
    <property type="entry name" value="IGc2"/>
    <property type="match status" value="6"/>
</dbReference>
<dbReference type="Pfam" id="PF07679">
    <property type="entry name" value="I-set"/>
    <property type="match status" value="4"/>
</dbReference>
<evidence type="ECO:0000256" key="4">
    <source>
        <dbReference type="ARBA" id="ARBA00022622"/>
    </source>
</evidence>
<feature type="domain" description="Ig-like" evidence="15">
    <location>
        <begin position="50"/>
        <end position="141"/>
    </location>
</feature>
<feature type="domain" description="Ig-like" evidence="15">
    <location>
        <begin position="342"/>
        <end position="426"/>
    </location>
</feature>
<dbReference type="GO" id="GO:0098552">
    <property type="term" value="C:side of membrane"/>
    <property type="evidence" value="ECO:0007669"/>
    <property type="project" value="UniProtKB-KW"/>
</dbReference>
<organism evidence="17">
    <name type="scientific">Stegastes partitus</name>
    <name type="common">bicolor damselfish</name>
    <dbReference type="NCBI Taxonomy" id="144197"/>
    <lineage>
        <taxon>Eukaryota</taxon>
        <taxon>Metazoa</taxon>
        <taxon>Chordata</taxon>
        <taxon>Craniata</taxon>
        <taxon>Vertebrata</taxon>
        <taxon>Euteleostomi</taxon>
        <taxon>Actinopterygii</taxon>
        <taxon>Neopterygii</taxon>
        <taxon>Teleostei</taxon>
        <taxon>Neoteleostei</taxon>
        <taxon>Acanthomorphata</taxon>
        <taxon>Ovalentaria</taxon>
        <taxon>Pomacentridae</taxon>
        <taxon>Stegastes</taxon>
    </lineage>
</organism>
<dbReference type="SMART" id="SM00409">
    <property type="entry name" value="IG"/>
    <property type="match status" value="6"/>
</dbReference>
<dbReference type="InterPro" id="IPR013098">
    <property type="entry name" value="Ig_I-set"/>
</dbReference>
<feature type="region of interest" description="Disordered" evidence="14">
    <location>
        <begin position="707"/>
        <end position="735"/>
    </location>
</feature>
<dbReference type="GO" id="GO:0098632">
    <property type="term" value="F:cell-cell adhesion mediator activity"/>
    <property type="evidence" value="ECO:0007669"/>
    <property type="project" value="TreeGrafter"/>
</dbReference>
<dbReference type="InterPro" id="IPR013783">
    <property type="entry name" value="Ig-like_fold"/>
</dbReference>
<keyword evidence="5" id="KW-0732">Signal</keyword>
<feature type="domain" description="Ig-like" evidence="15">
    <location>
        <begin position="432"/>
        <end position="521"/>
    </location>
</feature>
<dbReference type="FunFam" id="2.60.40.10:FF:000052">
    <property type="entry name" value="Contactin 1"/>
    <property type="match status" value="1"/>
</dbReference>
<dbReference type="GO" id="GO:0007420">
    <property type="term" value="P:brain development"/>
    <property type="evidence" value="ECO:0007669"/>
    <property type="project" value="TreeGrafter"/>
</dbReference>
<dbReference type="SUPFAM" id="SSF49265">
    <property type="entry name" value="Fibronectin type III"/>
    <property type="match status" value="2"/>
</dbReference>
<dbReference type="FunFam" id="2.60.40.10:FF:000005">
    <property type="entry name" value="Neuronal cell adhesion molecule"/>
    <property type="match status" value="1"/>
</dbReference>